<evidence type="ECO:0000313" key="2">
    <source>
        <dbReference type="EMBL" id="WNL27694.1"/>
    </source>
</evidence>
<gene>
    <name evidence="4" type="ORF">RJG58_08440</name>
    <name evidence="5" type="ORF">RMP69_08440</name>
    <name evidence="2" type="ORF">RMQ65_10475</name>
    <name evidence="3" type="ORF">RMQ67_08440</name>
</gene>
<sequence length="209" mass="24499">MSQKVDSCYFSHDANAKDDFKIMLLIEEMGLEGYGIFWVLIETLREQQGYKYPIRLLSVIARKYNTTLAKVEAVVARYQLFVIEDDCFFYSKSLIRRMQPLERAREQRVIAGKISAAKKQIKIENQISQLKIDLSASDSIQRPLNECLTVVQQSKVKKSKVKKIKEINKDDEEEAEKWRKWNENEVRKDMRISKLEDLSSANRDTQIIE</sequence>
<dbReference type="EMBL" id="CP134853">
    <property type="protein sequence ID" value="WNL27694.1"/>
    <property type="molecule type" value="Genomic_DNA"/>
</dbReference>
<dbReference type="AlphaFoldDB" id="A0AA96R972"/>
<dbReference type="EMBL" id="CP134855">
    <property type="protein sequence ID" value="WNL31511.1"/>
    <property type="molecule type" value="Genomic_DNA"/>
</dbReference>
<accession>A0AA96R972</accession>
<evidence type="ECO:0000313" key="5">
    <source>
        <dbReference type="EMBL" id="WNP39753.1"/>
    </source>
</evidence>
<evidence type="ECO:0000259" key="1">
    <source>
        <dbReference type="Pfam" id="PF14297"/>
    </source>
</evidence>
<protein>
    <submittedName>
        <fullName evidence="5">DUF4373 domain-containing protein</fullName>
    </submittedName>
</protein>
<organism evidence="5">
    <name type="scientific">Arcobacter sp. AZ-2023</name>
    <dbReference type="NCBI Taxonomy" id="3074453"/>
    <lineage>
        <taxon>Bacteria</taxon>
        <taxon>Pseudomonadati</taxon>
        <taxon>Campylobacterota</taxon>
        <taxon>Epsilonproteobacteria</taxon>
        <taxon>Campylobacterales</taxon>
        <taxon>Arcobacteraceae</taxon>
        <taxon>Arcobacter</taxon>
    </lineage>
</organism>
<name>A0AA96R972_9BACT</name>
<evidence type="ECO:0000313" key="4">
    <source>
        <dbReference type="EMBL" id="WNP37661.1"/>
    </source>
</evidence>
<dbReference type="InterPro" id="IPR025400">
    <property type="entry name" value="Lin1244/Lin1753-like_N"/>
</dbReference>
<proteinExistence type="predicted"/>
<dbReference type="EMBL" id="CP135130">
    <property type="protein sequence ID" value="WNP37661.1"/>
    <property type="molecule type" value="Genomic_DNA"/>
</dbReference>
<reference evidence="5" key="1">
    <citation type="submission" date="2023-09" db="EMBL/GenBank/DDBJ databases">
        <title>Arcobacter tbilisiensis sp. nov. isolated from chicken meat in Tbilisi, Georgia.</title>
        <authorList>
            <person name="Matthias R."/>
            <person name="Zautner A.E."/>
        </authorList>
    </citation>
    <scope>NUCLEOTIDE SEQUENCE</scope>
    <source>
        <strain evidence="4">LEO 101</strain>
        <strain evidence="2">LEO 49</strain>
        <strain evidence="5">LEO 50</strain>
        <strain evidence="3">LEO 53</strain>
    </source>
</reference>
<dbReference type="EMBL" id="CP135131">
    <property type="protein sequence ID" value="WNP39753.1"/>
    <property type="molecule type" value="Genomic_DNA"/>
</dbReference>
<feature type="domain" description="Lin1244/Lin1753-like N-terminal" evidence="1">
    <location>
        <begin position="9"/>
        <end position="93"/>
    </location>
</feature>
<dbReference type="Pfam" id="PF14297">
    <property type="entry name" value="Lin1244_N"/>
    <property type="match status" value="1"/>
</dbReference>
<evidence type="ECO:0000313" key="3">
    <source>
        <dbReference type="EMBL" id="WNL31511.1"/>
    </source>
</evidence>